<dbReference type="EMBL" id="JAIWYP010000002">
    <property type="protein sequence ID" value="KAH3862033.1"/>
    <property type="molecule type" value="Genomic_DNA"/>
</dbReference>
<protein>
    <submittedName>
        <fullName evidence="1">Uncharacterized protein</fullName>
    </submittedName>
</protein>
<comment type="caution">
    <text evidence="1">The sequence shown here is derived from an EMBL/GenBank/DDBJ whole genome shotgun (WGS) entry which is preliminary data.</text>
</comment>
<dbReference type="AlphaFoldDB" id="A0A9D4RC55"/>
<organism evidence="1 2">
    <name type="scientific">Dreissena polymorpha</name>
    <name type="common">Zebra mussel</name>
    <name type="synonym">Mytilus polymorpha</name>
    <dbReference type="NCBI Taxonomy" id="45954"/>
    <lineage>
        <taxon>Eukaryota</taxon>
        <taxon>Metazoa</taxon>
        <taxon>Spiralia</taxon>
        <taxon>Lophotrochozoa</taxon>
        <taxon>Mollusca</taxon>
        <taxon>Bivalvia</taxon>
        <taxon>Autobranchia</taxon>
        <taxon>Heteroconchia</taxon>
        <taxon>Euheterodonta</taxon>
        <taxon>Imparidentia</taxon>
        <taxon>Neoheterodontei</taxon>
        <taxon>Myida</taxon>
        <taxon>Dreissenoidea</taxon>
        <taxon>Dreissenidae</taxon>
        <taxon>Dreissena</taxon>
    </lineage>
</organism>
<proteinExistence type="predicted"/>
<dbReference type="Proteomes" id="UP000828390">
    <property type="component" value="Unassembled WGS sequence"/>
</dbReference>
<evidence type="ECO:0000313" key="2">
    <source>
        <dbReference type="Proteomes" id="UP000828390"/>
    </source>
</evidence>
<accession>A0A9D4RC55</accession>
<reference evidence="1" key="1">
    <citation type="journal article" date="2019" name="bioRxiv">
        <title>The Genome of the Zebra Mussel, Dreissena polymorpha: A Resource for Invasive Species Research.</title>
        <authorList>
            <person name="McCartney M.A."/>
            <person name="Auch B."/>
            <person name="Kono T."/>
            <person name="Mallez S."/>
            <person name="Zhang Y."/>
            <person name="Obille A."/>
            <person name="Becker A."/>
            <person name="Abrahante J.E."/>
            <person name="Garbe J."/>
            <person name="Badalamenti J.P."/>
            <person name="Herman A."/>
            <person name="Mangelson H."/>
            <person name="Liachko I."/>
            <person name="Sullivan S."/>
            <person name="Sone E.D."/>
            <person name="Koren S."/>
            <person name="Silverstein K.A.T."/>
            <person name="Beckman K.B."/>
            <person name="Gohl D.M."/>
        </authorList>
    </citation>
    <scope>NUCLEOTIDE SEQUENCE</scope>
    <source>
        <strain evidence="1">Duluth1</strain>
        <tissue evidence="1">Whole animal</tissue>
    </source>
</reference>
<keyword evidence="2" id="KW-1185">Reference proteome</keyword>
<sequence length="58" mass="6808">MNRRCRRVQEVKLPKVLQVILRHQAYPQSDSSSVQTKADEAIKWMTIYLGKSQNHPRS</sequence>
<evidence type="ECO:0000313" key="1">
    <source>
        <dbReference type="EMBL" id="KAH3862033.1"/>
    </source>
</evidence>
<reference evidence="1" key="2">
    <citation type="submission" date="2020-11" db="EMBL/GenBank/DDBJ databases">
        <authorList>
            <person name="McCartney M.A."/>
            <person name="Auch B."/>
            <person name="Kono T."/>
            <person name="Mallez S."/>
            <person name="Becker A."/>
            <person name="Gohl D.M."/>
            <person name="Silverstein K.A.T."/>
            <person name="Koren S."/>
            <person name="Bechman K.B."/>
            <person name="Herman A."/>
            <person name="Abrahante J.E."/>
            <person name="Garbe J."/>
        </authorList>
    </citation>
    <scope>NUCLEOTIDE SEQUENCE</scope>
    <source>
        <strain evidence="1">Duluth1</strain>
        <tissue evidence="1">Whole animal</tissue>
    </source>
</reference>
<name>A0A9D4RC55_DREPO</name>
<gene>
    <name evidence="1" type="ORF">DPMN_024989</name>
</gene>